<proteinExistence type="predicted"/>
<name>A0A1E7Q382_9GAMM</name>
<keyword evidence="1" id="KW-0732">Signal</keyword>
<dbReference type="Proteomes" id="UP000242258">
    <property type="component" value="Unassembled WGS sequence"/>
</dbReference>
<feature type="signal peptide" evidence="1">
    <location>
        <begin position="1"/>
        <end position="24"/>
    </location>
</feature>
<dbReference type="EMBL" id="MKEK01000001">
    <property type="protein sequence ID" value="OEY68635.1"/>
    <property type="molecule type" value="Genomic_DNA"/>
</dbReference>
<sequence>MIKSIRPLYLMPLLALGCSATVMAEQIPFTNVDLLAHSHVCNAEAEVARLAENEQLQEMAKALVEFKATKYCFILTPDSSVQLLEQHPSYIKFKYKTQILYTFNKYLQLDDNHQQTAQLD</sequence>
<keyword evidence="3" id="KW-1185">Reference proteome</keyword>
<protein>
    <submittedName>
        <fullName evidence="2">Uncharacterized protein</fullName>
    </submittedName>
</protein>
<organism evidence="2 3">
    <name type="scientific">Rheinheimera salexigens</name>
    <dbReference type="NCBI Taxonomy" id="1628148"/>
    <lineage>
        <taxon>Bacteria</taxon>
        <taxon>Pseudomonadati</taxon>
        <taxon>Pseudomonadota</taxon>
        <taxon>Gammaproteobacteria</taxon>
        <taxon>Chromatiales</taxon>
        <taxon>Chromatiaceae</taxon>
        <taxon>Rheinheimera</taxon>
    </lineage>
</organism>
<accession>A0A1E7Q382</accession>
<evidence type="ECO:0000313" key="3">
    <source>
        <dbReference type="Proteomes" id="UP000242258"/>
    </source>
</evidence>
<dbReference type="AlphaFoldDB" id="A0A1E7Q382"/>
<feature type="chain" id="PRO_5009200306" evidence="1">
    <location>
        <begin position="25"/>
        <end position="120"/>
    </location>
</feature>
<evidence type="ECO:0000313" key="2">
    <source>
        <dbReference type="EMBL" id="OEY68635.1"/>
    </source>
</evidence>
<dbReference type="STRING" id="1628148.BI198_02890"/>
<comment type="caution">
    <text evidence="2">The sequence shown here is derived from an EMBL/GenBank/DDBJ whole genome shotgun (WGS) entry which is preliminary data.</text>
</comment>
<gene>
    <name evidence="2" type="ORF">BI198_02890</name>
</gene>
<evidence type="ECO:0000256" key="1">
    <source>
        <dbReference type="SAM" id="SignalP"/>
    </source>
</evidence>
<dbReference type="OrthoDB" id="5770767at2"/>
<dbReference type="PROSITE" id="PS51257">
    <property type="entry name" value="PROKAR_LIPOPROTEIN"/>
    <property type="match status" value="1"/>
</dbReference>
<reference evidence="3" key="1">
    <citation type="submission" date="2016-09" db="EMBL/GenBank/DDBJ databases">
        <authorList>
            <person name="Wan X."/>
            <person name="Hou S."/>
        </authorList>
    </citation>
    <scope>NUCLEOTIDE SEQUENCE [LARGE SCALE GENOMIC DNA]</scope>
    <source>
        <strain evidence="3">KH87</strain>
    </source>
</reference>
<dbReference type="RefSeq" id="WP_070048202.1">
    <property type="nucleotide sequence ID" value="NZ_CBCSDO010000001.1"/>
</dbReference>